<evidence type="ECO:0000256" key="2">
    <source>
        <dbReference type="ARBA" id="ARBA00023315"/>
    </source>
</evidence>
<keyword evidence="1" id="KW-0808">Transferase</keyword>
<evidence type="ECO:0000313" key="4">
    <source>
        <dbReference type="EMBL" id="SDC53258.1"/>
    </source>
</evidence>
<evidence type="ECO:0000259" key="3">
    <source>
        <dbReference type="PROSITE" id="PS51186"/>
    </source>
</evidence>
<feature type="domain" description="N-acetyltransferase" evidence="3">
    <location>
        <begin position="8"/>
        <end position="148"/>
    </location>
</feature>
<dbReference type="PANTHER" id="PTHR43800:SF1">
    <property type="entry name" value="PEPTIDYL-LYSINE N-ACETYLTRANSFERASE YJAB"/>
    <property type="match status" value="1"/>
</dbReference>
<sequence length="193" mass="21960">MIQKLITTSHKTATSILSIQIPAYEIEAQYINSTAIPRLYDTVADIRSCDEIFYGYFYEDTLAGFISFKMDEEEVDIHRLVVSPDHFHKGIATKLLLYVFDMFSPSQTYIVQTGKENTPALSLYKKHGFIKINDIILSDGVVLTSLKKNQKTSNSLTRRFICVIFYFIKPFAESKIWSGGTIFVAMLLGANLF</sequence>
<dbReference type="SUPFAM" id="SSF55729">
    <property type="entry name" value="Acyl-CoA N-acyltransferases (Nat)"/>
    <property type="match status" value="1"/>
</dbReference>
<dbReference type="Gene3D" id="3.40.630.30">
    <property type="match status" value="1"/>
</dbReference>
<keyword evidence="2" id="KW-0012">Acyltransferase</keyword>
<dbReference type="CDD" id="cd04301">
    <property type="entry name" value="NAT_SF"/>
    <property type="match status" value="1"/>
</dbReference>
<dbReference type="AlphaFoldDB" id="A0A1G6MCC5"/>
<proteinExistence type="predicted"/>
<gene>
    <name evidence="4" type="ORF">SAMN04487767_102209</name>
</gene>
<dbReference type="Pfam" id="PF00583">
    <property type="entry name" value="Acetyltransf_1"/>
    <property type="match status" value="1"/>
</dbReference>
<dbReference type="InterPro" id="IPR016181">
    <property type="entry name" value="Acyl_CoA_acyltransferase"/>
</dbReference>
<evidence type="ECO:0000313" key="5">
    <source>
        <dbReference type="Proteomes" id="UP000183507"/>
    </source>
</evidence>
<dbReference type="GO" id="GO:0016747">
    <property type="term" value="F:acyltransferase activity, transferring groups other than amino-acyl groups"/>
    <property type="evidence" value="ECO:0007669"/>
    <property type="project" value="InterPro"/>
</dbReference>
<dbReference type="EMBL" id="FMZR01000002">
    <property type="protein sequence ID" value="SDC53258.1"/>
    <property type="molecule type" value="Genomic_DNA"/>
</dbReference>
<dbReference type="InterPro" id="IPR000182">
    <property type="entry name" value="GNAT_dom"/>
</dbReference>
<accession>A0A1G6MCC5</accession>
<protein>
    <recommendedName>
        <fullName evidence="3">N-acetyltransferase domain-containing protein</fullName>
    </recommendedName>
</protein>
<dbReference type="PANTHER" id="PTHR43800">
    <property type="entry name" value="PEPTIDYL-LYSINE N-ACETYLTRANSFERASE YJAB"/>
    <property type="match status" value="1"/>
</dbReference>
<evidence type="ECO:0000256" key="1">
    <source>
        <dbReference type="ARBA" id="ARBA00022679"/>
    </source>
</evidence>
<organism evidence="4 5">
    <name type="scientific">Bacillus wiedmannii</name>
    <dbReference type="NCBI Taxonomy" id="1890302"/>
    <lineage>
        <taxon>Bacteria</taxon>
        <taxon>Bacillati</taxon>
        <taxon>Bacillota</taxon>
        <taxon>Bacilli</taxon>
        <taxon>Bacillales</taxon>
        <taxon>Bacillaceae</taxon>
        <taxon>Bacillus</taxon>
        <taxon>Bacillus cereus group</taxon>
    </lineage>
</organism>
<name>A0A1G6MCC5_9BACI</name>
<dbReference type="PROSITE" id="PS51186">
    <property type="entry name" value="GNAT"/>
    <property type="match status" value="1"/>
</dbReference>
<dbReference type="Proteomes" id="UP000183507">
    <property type="component" value="Unassembled WGS sequence"/>
</dbReference>
<reference evidence="5" key="1">
    <citation type="submission" date="2016-10" db="EMBL/GenBank/DDBJ databases">
        <authorList>
            <person name="Varghese N."/>
        </authorList>
    </citation>
    <scope>NUCLEOTIDE SEQUENCE [LARGE SCALE GENOMIC DNA]</scope>
    <source>
        <strain evidence="5">KPR-7A</strain>
    </source>
</reference>